<reference evidence="2" key="1">
    <citation type="submission" date="2009-07" db="EMBL/GenBank/DDBJ databases">
        <authorList>
            <consortium name="US DOE Joint Genome Institute (JGI-PGF)"/>
            <person name="Lucas S."/>
            <person name="Copeland A."/>
            <person name="Lapidus A."/>
            <person name="Glavina del Rio T."/>
            <person name="Tice H."/>
            <person name="Bruce D."/>
            <person name="Goodwin L."/>
            <person name="Pitluck S."/>
            <person name="Larimer F."/>
            <person name="Land M.L."/>
            <person name="Mouttaki H."/>
            <person name="He Z."/>
            <person name="Zhou J."/>
            <person name="Hemme C.L."/>
        </authorList>
    </citation>
    <scope>NUCLEOTIDE SEQUENCE [LARGE SCALE GENOMIC DNA]</scope>
    <source>
        <strain evidence="2">DSM 2782</strain>
    </source>
</reference>
<dbReference type="Pfam" id="PF01738">
    <property type="entry name" value="DLH"/>
    <property type="match status" value="1"/>
</dbReference>
<dbReference type="RefSeq" id="WP_004619680.1">
    <property type="nucleotide sequence ID" value="NZ_ACXX02000008.1"/>
</dbReference>
<dbReference type="SUPFAM" id="SSF53474">
    <property type="entry name" value="alpha/beta-Hydrolases"/>
    <property type="match status" value="1"/>
</dbReference>
<proteinExistence type="predicted"/>
<dbReference type="InterPro" id="IPR051049">
    <property type="entry name" value="Dienelactone_hydrolase-like"/>
</dbReference>
<dbReference type="Proteomes" id="UP000003860">
    <property type="component" value="Unassembled WGS sequence"/>
</dbReference>
<reference evidence="2" key="2">
    <citation type="submission" date="2011-01" db="EMBL/GenBank/DDBJ databases">
        <title>The Non-contiguous Finished genome of Clostridium papyrosolvens.</title>
        <authorList>
            <person name="Lucas S."/>
            <person name="Copeland A."/>
            <person name="Lapidus A."/>
            <person name="Cheng J.-F."/>
            <person name="Goodwin L."/>
            <person name="Pitluck S."/>
            <person name="Misra M."/>
            <person name="Chertkov O."/>
            <person name="Detter J.C."/>
            <person name="Han C."/>
            <person name="Tapia R."/>
            <person name="Land M."/>
            <person name="Hauser L."/>
            <person name="Kyrpides N."/>
            <person name="Ivanova N."/>
            <person name="Pagani I."/>
            <person name="Mouttaki H."/>
            <person name="He Z."/>
            <person name="Zhou J."/>
            <person name="Hemme C.L."/>
            <person name="Woyke T."/>
        </authorList>
    </citation>
    <scope>NUCLEOTIDE SEQUENCE [LARGE SCALE GENOMIC DNA]</scope>
    <source>
        <strain evidence="2">DSM 2782</strain>
    </source>
</reference>
<dbReference type="OrthoDB" id="115291at2"/>
<evidence type="ECO:0000259" key="1">
    <source>
        <dbReference type="Pfam" id="PF01738"/>
    </source>
</evidence>
<sequence>MLSIINNSEDLIILIHEIYGVNGFITDTANRFALYGYDVVCPDLCGLEQPFDYSEEETAYRYFSDNIGFYKGTDIVIALAKQLGSSYNRIFLIGFSVGATIAWLCSEAELFSSVVCCYGSRIRDFTGIAPVCPALLLFPSHEKAFNVRAFASGFKKPGVKVHLLEGNHGFADSYSTGYNEASAKKAFDLIKEFIE</sequence>
<dbReference type="GO" id="GO:0016787">
    <property type="term" value="F:hydrolase activity"/>
    <property type="evidence" value="ECO:0007669"/>
    <property type="project" value="UniProtKB-KW"/>
</dbReference>
<dbReference type="InterPro" id="IPR029058">
    <property type="entry name" value="AB_hydrolase_fold"/>
</dbReference>
<protein>
    <submittedName>
        <fullName evidence="2">Hydrolase</fullName>
    </submittedName>
</protein>
<comment type="caution">
    <text evidence="2">The sequence shown here is derived from an EMBL/GenBank/DDBJ whole genome shotgun (WGS) entry which is preliminary data.</text>
</comment>
<dbReference type="PANTHER" id="PTHR46623:SF6">
    <property type="entry name" value="ALPHA_BETA-HYDROLASES SUPERFAMILY PROTEIN"/>
    <property type="match status" value="1"/>
</dbReference>
<dbReference type="InterPro" id="IPR002925">
    <property type="entry name" value="Dienelactn_hydro"/>
</dbReference>
<evidence type="ECO:0000313" key="3">
    <source>
        <dbReference type="Proteomes" id="UP000003860"/>
    </source>
</evidence>
<dbReference type="AlphaFoldDB" id="F1TE67"/>
<keyword evidence="3" id="KW-1185">Reference proteome</keyword>
<feature type="domain" description="Dienelactone hydrolase" evidence="1">
    <location>
        <begin position="11"/>
        <end position="194"/>
    </location>
</feature>
<dbReference type="STRING" id="588581.Cpap_1889"/>
<dbReference type="EMBL" id="ACXX02000008">
    <property type="protein sequence ID" value="EGD47307.1"/>
    <property type="molecule type" value="Genomic_DNA"/>
</dbReference>
<dbReference type="Gene3D" id="3.40.50.1820">
    <property type="entry name" value="alpha/beta hydrolase"/>
    <property type="match status" value="1"/>
</dbReference>
<accession>F1TE67</accession>
<gene>
    <name evidence="2" type="ORF">Cpap_1889</name>
</gene>
<dbReference type="PANTHER" id="PTHR46623">
    <property type="entry name" value="CARBOXYMETHYLENEBUTENOLIDASE-RELATED"/>
    <property type="match status" value="1"/>
</dbReference>
<name>F1TE67_9FIRM</name>
<dbReference type="eggNOG" id="COG0412">
    <property type="taxonomic scope" value="Bacteria"/>
</dbReference>
<keyword evidence="2" id="KW-0378">Hydrolase</keyword>
<evidence type="ECO:0000313" key="2">
    <source>
        <dbReference type="EMBL" id="EGD47307.1"/>
    </source>
</evidence>
<organism evidence="2 3">
    <name type="scientific">Ruminiclostridium papyrosolvens DSM 2782</name>
    <dbReference type="NCBI Taxonomy" id="588581"/>
    <lineage>
        <taxon>Bacteria</taxon>
        <taxon>Bacillati</taxon>
        <taxon>Bacillota</taxon>
        <taxon>Clostridia</taxon>
        <taxon>Eubacteriales</taxon>
        <taxon>Oscillospiraceae</taxon>
        <taxon>Ruminiclostridium</taxon>
    </lineage>
</organism>